<dbReference type="GO" id="GO:0016567">
    <property type="term" value="P:protein ubiquitination"/>
    <property type="evidence" value="ECO:0007669"/>
    <property type="project" value="InterPro"/>
</dbReference>
<dbReference type="Gene3D" id="1.10.150.50">
    <property type="entry name" value="Transcription Factor, Ets-1"/>
    <property type="match status" value="1"/>
</dbReference>
<dbReference type="PRINTS" id="PR00320">
    <property type="entry name" value="GPROTEINBRPT"/>
</dbReference>
<evidence type="ECO:0000313" key="8">
    <source>
        <dbReference type="Proteomes" id="UP000694388"/>
    </source>
</evidence>
<evidence type="ECO:0000259" key="6">
    <source>
        <dbReference type="PROSITE" id="PS51698"/>
    </source>
</evidence>
<dbReference type="Gene3D" id="2.130.10.10">
    <property type="entry name" value="YVTN repeat-like/Quinoprotein amine dehydrogenase"/>
    <property type="match status" value="3"/>
</dbReference>
<keyword evidence="3" id="KW-0677">Repeat</keyword>
<dbReference type="PROSITE" id="PS50105">
    <property type="entry name" value="SAM_DOMAIN"/>
    <property type="match status" value="1"/>
</dbReference>
<keyword evidence="8" id="KW-1185">Reference proteome</keyword>
<dbReference type="Pfam" id="PF00400">
    <property type="entry name" value="WD40"/>
    <property type="match status" value="4"/>
</dbReference>
<reference evidence="7" key="1">
    <citation type="submission" date="2025-08" db="UniProtKB">
        <authorList>
            <consortium name="Ensembl"/>
        </authorList>
    </citation>
    <scope>IDENTIFICATION</scope>
</reference>
<dbReference type="InterPro" id="IPR015943">
    <property type="entry name" value="WD40/YVTN_repeat-like_dom_sf"/>
</dbReference>
<dbReference type="SUPFAM" id="SSF50978">
    <property type="entry name" value="WD40 repeat-like"/>
    <property type="match status" value="1"/>
</dbReference>
<dbReference type="InterPro" id="IPR036322">
    <property type="entry name" value="WD40_repeat_dom_sf"/>
</dbReference>
<name>A0A8C4QH05_EPTBU</name>
<dbReference type="AlphaFoldDB" id="A0A8C4QH05"/>
<dbReference type="InterPro" id="IPR013761">
    <property type="entry name" value="SAM/pointed_sf"/>
</dbReference>
<dbReference type="SUPFAM" id="SSF57850">
    <property type="entry name" value="RING/U-box"/>
    <property type="match status" value="1"/>
</dbReference>
<dbReference type="PROSITE" id="PS50294">
    <property type="entry name" value="WD_REPEATS_REGION"/>
    <property type="match status" value="2"/>
</dbReference>
<dbReference type="Pfam" id="PF07647">
    <property type="entry name" value="SAM_2"/>
    <property type="match status" value="1"/>
</dbReference>
<dbReference type="PANTHER" id="PTHR46573:SF1">
    <property type="entry name" value="WD REPEAT, SAM AND U-BOX DOMAIN-CONTAINING PROTEIN 1"/>
    <property type="match status" value="1"/>
</dbReference>
<feature type="repeat" description="WD" evidence="4">
    <location>
        <begin position="156"/>
        <end position="188"/>
    </location>
</feature>
<evidence type="ECO:0000256" key="1">
    <source>
        <dbReference type="ARBA" id="ARBA00020894"/>
    </source>
</evidence>
<dbReference type="GO" id="GO:0004842">
    <property type="term" value="F:ubiquitin-protein transferase activity"/>
    <property type="evidence" value="ECO:0007669"/>
    <property type="project" value="InterPro"/>
</dbReference>
<protein>
    <recommendedName>
        <fullName evidence="1">WD repeat, SAM and U-box domain-containing protein 1</fullName>
    </recommendedName>
</protein>
<evidence type="ECO:0000256" key="3">
    <source>
        <dbReference type="ARBA" id="ARBA00022737"/>
    </source>
</evidence>
<feature type="repeat" description="WD" evidence="4">
    <location>
        <begin position="298"/>
        <end position="330"/>
    </location>
</feature>
<dbReference type="InterPro" id="IPR013083">
    <property type="entry name" value="Znf_RING/FYVE/PHD"/>
</dbReference>
<organism evidence="7 8">
    <name type="scientific">Eptatretus burgeri</name>
    <name type="common">Inshore hagfish</name>
    <dbReference type="NCBI Taxonomy" id="7764"/>
    <lineage>
        <taxon>Eukaryota</taxon>
        <taxon>Metazoa</taxon>
        <taxon>Chordata</taxon>
        <taxon>Craniata</taxon>
        <taxon>Vertebrata</taxon>
        <taxon>Cyclostomata</taxon>
        <taxon>Myxini</taxon>
        <taxon>Myxiniformes</taxon>
        <taxon>Myxinidae</taxon>
        <taxon>Eptatretinae</taxon>
        <taxon>Eptatretus</taxon>
    </lineage>
</organism>
<dbReference type="Proteomes" id="UP000694388">
    <property type="component" value="Unplaced"/>
</dbReference>
<dbReference type="SMART" id="SM00320">
    <property type="entry name" value="WD40"/>
    <property type="match status" value="7"/>
</dbReference>
<dbReference type="Gene3D" id="3.30.40.10">
    <property type="entry name" value="Zinc/RING finger domain, C3HC4 (zinc finger)"/>
    <property type="match status" value="1"/>
</dbReference>
<dbReference type="InterPro" id="IPR003613">
    <property type="entry name" value="Ubox_domain"/>
</dbReference>
<keyword evidence="2 4" id="KW-0853">WD repeat</keyword>
<evidence type="ECO:0000313" key="7">
    <source>
        <dbReference type="Ensembl" id="ENSEBUP00000015350.1"/>
    </source>
</evidence>
<dbReference type="PANTHER" id="PTHR46573">
    <property type="entry name" value="WD REPEAT, SAM AND U-BOX DOMAIN-CONTAINING PROTEIN 1"/>
    <property type="match status" value="1"/>
</dbReference>
<sequence length="464" mass="50998">MDSSPLKLLKPKKLKIHLVASLEVHSDEVSNLTACHWGFASCSPDKTLRVFRLSDLREVAYSPLYPHGSYAPRSCCFDASGAVLASTGMDGRTALYDAHSGISLGVLERESLAGGRACAFVPKNEDGSATLQLIVGAVDGTLMLWDSLTRKCLGERKVRDGSVTAVACTHDGNIFASGSSEGNLELWDRDLHCLHMERRCHDLGILGCCFSPDNSLYGECDVTRYLLASCGQDKRVVLWTMAAATSGISLKRRFSLEGHTSSVVTCSFSPCGNLLATGSLDKLAIMWNTVTGEKMLTITEHKRYVTACCFAPSPTYLITGSMDKTVKLWSFVGPEVPKYSVGACAVPVPVAVQRNMHQWTIGDVATWLRAEGLEELVQTFQRNHINGQELLQLEKQSLVKDLHIESLGLRNTLYRKLDNLHRAEAATQLDIPEEFLCPISQELMKNPVVIAGLFHLLLYKMVWS</sequence>
<dbReference type="PROSITE" id="PS50082">
    <property type="entry name" value="WD_REPEATS_2"/>
    <property type="match status" value="3"/>
</dbReference>
<evidence type="ECO:0000256" key="4">
    <source>
        <dbReference type="PROSITE-ProRule" id="PRU00221"/>
    </source>
</evidence>
<dbReference type="GeneTree" id="ENSGT00940000175402"/>
<dbReference type="CDD" id="cd00200">
    <property type="entry name" value="WD40"/>
    <property type="match status" value="1"/>
</dbReference>
<dbReference type="SMART" id="SM00454">
    <property type="entry name" value="SAM"/>
    <property type="match status" value="1"/>
</dbReference>
<dbReference type="Pfam" id="PF04564">
    <property type="entry name" value="U-box"/>
    <property type="match status" value="1"/>
</dbReference>
<dbReference type="InterPro" id="IPR001680">
    <property type="entry name" value="WD40_rpt"/>
</dbReference>
<evidence type="ECO:0000259" key="5">
    <source>
        <dbReference type="PROSITE" id="PS50105"/>
    </source>
</evidence>
<dbReference type="Ensembl" id="ENSEBUT00000015926.1">
    <property type="protein sequence ID" value="ENSEBUP00000015350.1"/>
    <property type="gene ID" value="ENSEBUG00000009639.1"/>
</dbReference>
<proteinExistence type="predicted"/>
<accession>A0A8C4QH05</accession>
<reference evidence="7" key="2">
    <citation type="submission" date="2025-09" db="UniProtKB">
        <authorList>
            <consortium name="Ensembl"/>
        </authorList>
    </citation>
    <scope>IDENTIFICATION</scope>
</reference>
<feature type="repeat" description="WD" evidence="4">
    <location>
        <begin position="256"/>
        <end position="297"/>
    </location>
</feature>
<feature type="domain" description="SAM" evidence="5">
    <location>
        <begin position="359"/>
        <end position="423"/>
    </location>
</feature>
<dbReference type="InterPro" id="IPR020472">
    <property type="entry name" value="WD40_PAC1"/>
</dbReference>
<dbReference type="InterPro" id="IPR052085">
    <property type="entry name" value="WD-SAM-U-box"/>
</dbReference>
<dbReference type="PROSITE" id="PS51698">
    <property type="entry name" value="U_BOX"/>
    <property type="match status" value="1"/>
</dbReference>
<feature type="domain" description="U-box" evidence="6">
    <location>
        <begin position="430"/>
        <end position="464"/>
    </location>
</feature>
<dbReference type="SUPFAM" id="SSF47769">
    <property type="entry name" value="SAM/Pointed domain"/>
    <property type="match status" value="1"/>
</dbReference>
<dbReference type="InterPro" id="IPR001660">
    <property type="entry name" value="SAM"/>
</dbReference>
<evidence type="ECO:0000256" key="2">
    <source>
        <dbReference type="ARBA" id="ARBA00022574"/>
    </source>
</evidence>